<name>A0A9R0E6P2_SPOFR</name>
<dbReference type="AlphaFoldDB" id="A0A9R0E6P2"/>
<organism evidence="1 2">
    <name type="scientific">Spodoptera frugiperda</name>
    <name type="common">Fall armyworm</name>
    <dbReference type="NCBI Taxonomy" id="7108"/>
    <lineage>
        <taxon>Eukaryota</taxon>
        <taxon>Metazoa</taxon>
        <taxon>Ecdysozoa</taxon>
        <taxon>Arthropoda</taxon>
        <taxon>Hexapoda</taxon>
        <taxon>Insecta</taxon>
        <taxon>Pterygota</taxon>
        <taxon>Neoptera</taxon>
        <taxon>Endopterygota</taxon>
        <taxon>Lepidoptera</taxon>
        <taxon>Glossata</taxon>
        <taxon>Ditrysia</taxon>
        <taxon>Noctuoidea</taxon>
        <taxon>Noctuidae</taxon>
        <taxon>Amphipyrinae</taxon>
        <taxon>Spodoptera</taxon>
    </lineage>
</organism>
<sequence length="132" mass="15101">MSIRPVSLQVAHILDDNAIVIGWGAVLHRTMNADILLKGDSGGPLSFRNRIIEKKEKWTRLMASWYPKDRERRNRTVEDNFGTTIGPTWTRTVKNRTESELLEDNSIEGQVEEYSRISLFTVLRLAISVFVG</sequence>
<dbReference type="GeneID" id="126912258"/>
<dbReference type="OrthoDB" id="8193815at2759"/>
<dbReference type="Proteomes" id="UP000829999">
    <property type="component" value="Chromosome 24"/>
</dbReference>
<evidence type="ECO:0000313" key="1">
    <source>
        <dbReference type="Proteomes" id="UP000829999"/>
    </source>
</evidence>
<proteinExistence type="predicted"/>
<accession>A0A9R0E6P2</accession>
<dbReference type="RefSeq" id="XP_050559773.1">
    <property type="nucleotide sequence ID" value="XM_050703816.1"/>
</dbReference>
<evidence type="ECO:0000313" key="2">
    <source>
        <dbReference type="RefSeq" id="XP_050559773.1"/>
    </source>
</evidence>
<gene>
    <name evidence="2" type="primary">LOC126912258</name>
</gene>
<protein>
    <submittedName>
        <fullName evidence="2">Uncharacterized protein LOC126912258</fullName>
    </submittedName>
</protein>
<reference evidence="2" key="1">
    <citation type="submission" date="2025-08" db="UniProtKB">
        <authorList>
            <consortium name="RefSeq"/>
        </authorList>
    </citation>
    <scope>IDENTIFICATION</scope>
    <source>
        <tissue evidence="2">Whole larval tissue</tissue>
    </source>
</reference>
<keyword evidence="1" id="KW-1185">Reference proteome</keyword>